<evidence type="ECO:0000259" key="2">
    <source>
        <dbReference type="PROSITE" id="PS50846"/>
    </source>
</evidence>
<dbReference type="Proteomes" id="UP001596267">
    <property type="component" value="Unassembled WGS sequence"/>
</dbReference>
<evidence type="ECO:0000313" key="4">
    <source>
        <dbReference type="Proteomes" id="UP001596267"/>
    </source>
</evidence>
<name>A0ABW1WHM5_9BACL</name>
<evidence type="ECO:0000256" key="1">
    <source>
        <dbReference type="ARBA" id="ARBA00022723"/>
    </source>
</evidence>
<dbReference type="InterPro" id="IPR017969">
    <property type="entry name" value="Heavy-metal-associated_CS"/>
</dbReference>
<sequence>MVTILSTILLCTILIILAVLAFQSLVRSIRSGCCGSGRNALKKIKVHDRDPRHYSNVALIRISGMTCQNCALRIENALNALQDVDAEVYFEKKEAIVRMQKSIPERIVSQVVSKVGYTVTAISKINN</sequence>
<feature type="domain" description="HMA" evidence="2">
    <location>
        <begin position="56"/>
        <end position="120"/>
    </location>
</feature>
<dbReference type="EMBL" id="JBHSTQ010000007">
    <property type="protein sequence ID" value="MFC6386719.1"/>
    <property type="molecule type" value="Genomic_DNA"/>
</dbReference>
<keyword evidence="1" id="KW-0479">Metal-binding</keyword>
<gene>
    <name evidence="3" type="ORF">ACFP7A_08895</name>
</gene>
<evidence type="ECO:0000313" key="3">
    <source>
        <dbReference type="EMBL" id="MFC6386719.1"/>
    </source>
</evidence>
<proteinExistence type="predicted"/>
<dbReference type="PROSITE" id="PS50846">
    <property type="entry name" value="HMA_2"/>
    <property type="match status" value="1"/>
</dbReference>
<organism evidence="3 4">
    <name type="scientific">Sporolactobacillus kofuensis</name>
    <dbReference type="NCBI Taxonomy" id="269672"/>
    <lineage>
        <taxon>Bacteria</taxon>
        <taxon>Bacillati</taxon>
        <taxon>Bacillota</taxon>
        <taxon>Bacilli</taxon>
        <taxon>Bacillales</taxon>
        <taxon>Sporolactobacillaceae</taxon>
        <taxon>Sporolactobacillus</taxon>
    </lineage>
</organism>
<keyword evidence="4" id="KW-1185">Reference proteome</keyword>
<dbReference type="Gene3D" id="3.30.70.100">
    <property type="match status" value="1"/>
</dbReference>
<dbReference type="InterPro" id="IPR036163">
    <property type="entry name" value="HMA_dom_sf"/>
</dbReference>
<dbReference type="InterPro" id="IPR006121">
    <property type="entry name" value="HMA_dom"/>
</dbReference>
<dbReference type="SUPFAM" id="SSF55008">
    <property type="entry name" value="HMA, heavy metal-associated domain"/>
    <property type="match status" value="1"/>
</dbReference>
<dbReference type="RefSeq" id="WP_354327363.1">
    <property type="nucleotide sequence ID" value="NZ_JAMXWN010000013.1"/>
</dbReference>
<dbReference type="Pfam" id="PF00403">
    <property type="entry name" value="HMA"/>
    <property type="match status" value="1"/>
</dbReference>
<reference evidence="4" key="1">
    <citation type="journal article" date="2019" name="Int. J. Syst. Evol. Microbiol.">
        <title>The Global Catalogue of Microorganisms (GCM) 10K type strain sequencing project: providing services to taxonomists for standard genome sequencing and annotation.</title>
        <authorList>
            <consortium name="The Broad Institute Genomics Platform"/>
            <consortium name="The Broad Institute Genome Sequencing Center for Infectious Disease"/>
            <person name="Wu L."/>
            <person name="Ma J."/>
        </authorList>
    </citation>
    <scope>NUCLEOTIDE SEQUENCE [LARGE SCALE GENOMIC DNA]</scope>
    <source>
        <strain evidence="4">CCUG 42001</strain>
    </source>
</reference>
<dbReference type="PROSITE" id="PS01047">
    <property type="entry name" value="HMA_1"/>
    <property type="match status" value="1"/>
</dbReference>
<dbReference type="CDD" id="cd00371">
    <property type="entry name" value="HMA"/>
    <property type="match status" value="1"/>
</dbReference>
<accession>A0ABW1WHM5</accession>
<protein>
    <submittedName>
        <fullName evidence="3">Heavy-metal-associated domain-containing protein</fullName>
    </submittedName>
</protein>
<comment type="caution">
    <text evidence="3">The sequence shown here is derived from an EMBL/GenBank/DDBJ whole genome shotgun (WGS) entry which is preliminary data.</text>
</comment>